<evidence type="ECO:0000256" key="2">
    <source>
        <dbReference type="ARBA" id="ARBA00022989"/>
    </source>
</evidence>
<reference evidence="6 7" key="1">
    <citation type="submission" date="2015-09" db="EMBL/GenBank/DDBJ databases">
        <title>Sorangium comparison.</title>
        <authorList>
            <person name="Zaburannyi N."/>
            <person name="Bunk B."/>
            <person name="Overmann J."/>
            <person name="Mueller R."/>
        </authorList>
    </citation>
    <scope>NUCLEOTIDE SEQUENCE [LARGE SCALE GENOMIC DNA]</scope>
    <source>
        <strain evidence="6 7">So ce26</strain>
    </source>
</reference>
<dbReference type="InterPro" id="IPR011701">
    <property type="entry name" value="MFS"/>
</dbReference>
<evidence type="ECO:0000256" key="3">
    <source>
        <dbReference type="ARBA" id="ARBA00023136"/>
    </source>
</evidence>
<feature type="transmembrane region" description="Helical" evidence="4">
    <location>
        <begin position="249"/>
        <end position="270"/>
    </location>
</feature>
<dbReference type="Gene3D" id="1.20.1250.20">
    <property type="entry name" value="MFS general substrate transporter like domains"/>
    <property type="match status" value="2"/>
</dbReference>
<accession>A0A2L0EI82</accession>
<protein>
    <submittedName>
        <fullName evidence="6">MFS transporter</fullName>
    </submittedName>
</protein>
<feature type="transmembrane region" description="Helical" evidence="4">
    <location>
        <begin position="206"/>
        <end position="229"/>
    </location>
</feature>
<organism evidence="6 7">
    <name type="scientific">Sorangium cellulosum</name>
    <name type="common">Polyangium cellulosum</name>
    <dbReference type="NCBI Taxonomy" id="56"/>
    <lineage>
        <taxon>Bacteria</taxon>
        <taxon>Pseudomonadati</taxon>
        <taxon>Myxococcota</taxon>
        <taxon>Polyangia</taxon>
        <taxon>Polyangiales</taxon>
        <taxon>Polyangiaceae</taxon>
        <taxon>Sorangium</taxon>
    </lineage>
</organism>
<dbReference type="EMBL" id="CP012673">
    <property type="protein sequence ID" value="AUX39011.1"/>
    <property type="molecule type" value="Genomic_DNA"/>
</dbReference>
<sequence>MSERPSKRSWTALNWLNFFAADISDGVGPFLAVYLASNLHWQPGAIGMAIAATQLSMVVGQSPAGFVVDRTRRKRIPIIIASLVVGTTALFWPFLRSLPVVLFCQVVLGLAASFYIPTLVALASALSGKGDFDRTISKNQSYNHAGNVASAVLTGVVARFTNNAGIFYCMMGFAVCCTISALCIASKDVAPPASERQKEGEEKKSLFREVLCNKAFLMFLLLTVVFYFSNGAMLPLVAQEIAKAEPQSSTLYLAACIIIAQLVMVPTVYVCGKLAGKGRKKLLAVAFLLLAARGILYTTTDAVVPLLCLQVLDGMAAGTFSVVAIMVVNDLMGDSDRASFAQGLLAAALSLGSMLSNLVAGFIVDAAGFKIGFVALSGLAIGAQVLLWKGMPETAKATEPG</sequence>
<feature type="transmembrane region" description="Helical" evidence="4">
    <location>
        <begin position="340"/>
        <end position="363"/>
    </location>
</feature>
<feature type="transmembrane region" description="Helical" evidence="4">
    <location>
        <begin position="41"/>
        <end position="64"/>
    </location>
</feature>
<dbReference type="PANTHER" id="PTHR23539">
    <property type="entry name" value="MFS TRANSPORTER"/>
    <property type="match status" value="1"/>
</dbReference>
<dbReference type="PROSITE" id="PS50850">
    <property type="entry name" value="MFS"/>
    <property type="match status" value="1"/>
</dbReference>
<feature type="transmembrane region" description="Helical" evidence="4">
    <location>
        <begin position="165"/>
        <end position="185"/>
    </location>
</feature>
<evidence type="ECO:0000259" key="5">
    <source>
        <dbReference type="PROSITE" id="PS50850"/>
    </source>
</evidence>
<dbReference type="SUPFAM" id="SSF103473">
    <property type="entry name" value="MFS general substrate transporter"/>
    <property type="match status" value="1"/>
</dbReference>
<evidence type="ECO:0000313" key="6">
    <source>
        <dbReference type="EMBL" id="AUX39011.1"/>
    </source>
</evidence>
<dbReference type="InterPro" id="IPR036259">
    <property type="entry name" value="MFS_trans_sf"/>
</dbReference>
<name>A0A2L0EI82_SORCE</name>
<feature type="domain" description="Major facilitator superfamily (MFS) profile" evidence="5">
    <location>
        <begin position="207"/>
        <end position="401"/>
    </location>
</feature>
<dbReference type="AlphaFoldDB" id="A0A2L0EI82"/>
<keyword evidence="1 4" id="KW-0812">Transmembrane</keyword>
<dbReference type="InterPro" id="IPR020846">
    <property type="entry name" value="MFS_dom"/>
</dbReference>
<feature type="transmembrane region" description="Helical" evidence="4">
    <location>
        <begin position="369"/>
        <end position="388"/>
    </location>
</feature>
<feature type="transmembrane region" description="Helical" evidence="4">
    <location>
        <begin position="304"/>
        <end position="328"/>
    </location>
</feature>
<feature type="transmembrane region" description="Helical" evidence="4">
    <location>
        <begin position="100"/>
        <end position="122"/>
    </location>
</feature>
<dbReference type="Pfam" id="PF07690">
    <property type="entry name" value="MFS_1"/>
    <property type="match status" value="1"/>
</dbReference>
<dbReference type="Proteomes" id="UP000238348">
    <property type="component" value="Chromosome"/>
</dbReference>
<feature type="transmembrane region" description="Helical" evidence="4">
    <location>
        <begin position="282"/>
        <end position="298"/>
    </location>
</feature>
<evidence type="ECO:0000256" key="1">
    <source>
        <dbReference type="ARBA" id="ARBA00022692"/>
    </source>
</evidence>
<dbReference type="GO" id="GO:0022857">
    <property type="term" value="F:transmembrane transporter activity"/>
    <property type="evidence" value="ECO:0007669"/>
    <property type="project" value="InterPro"/>
</dbReference>
<gene>
    <name evidence="6" type="ORF">SOCE26_003930</name>
</gene>
<feature type="transmembrane region" description="Helical" evidence="4">
    <location>
        <begin position="76"/>
        <end position="94"/>
    </location>
</feature>
<keyword evidence="3 4" id="KW-0472">Membrane</keyword>
<evidence type="ECO:0000313" key="7">
    <source>
        <dbReference type="Proteomes" id="UP000238348"/>
    </source>
</evidence>
<feature type="transmembrane region" description="Helical" evidence="4">
    <location>
        <begin position="12"/>
        <end position="35"/>
    </location>
</feature>
<evidence type="ECO:0000256" key="4">
    <source>
        <dbReference type="SAM" id="Phobius"/>
    </source>
</evidence>
<proteinExistence type="predicted"/>
<keyword evidence="2 4" id="KW-1133">Transmembrane helix</keyword>
<dbReference type="PANTHER" id="PTHR23539:SF1">
    <property type="entry name" value="MAJOR FACILITATOR SUPERFAMILY (MFS) PROFILE DOMAIN-CONTAINING PROTEIN"/>
    <property type="match status" value="1"/>
</dbReference>